<name>A0A5Q2Q6Q6_9GAMM</name>
<dbReference type="FunFam" id="3.40.1170.10:FF:000001">
    <property type="entry name" value="DNA mismatch repair protein MutS"/>
    <property type="match status" value="1"/>
</dbReference>
<evidence type="ECO:0000256" key="4">
    <source>
        <dbReference type="ARBA" id="ARBA00022763"/>
    </source>
</evidence>
<dbReference type="Pfam" id="PF05192">
    <property type="entry name" value="MutS_III"/>
    <property type="match status" value="1"/>
</dbReference>
<dbReference type="InterPro" id="IPR007696">
    <property type="entry name" value="DNA_mismatch_repair_MutS_core"/>
</dbReference>
<dbReference type="InterPro" id="IPR005748">
    <property type="entry name" value="DNA_mismatch_repair_MutS"/>
</dbReference>
<sequence length="844" mass="91487">MSEPTPMMRQYLAIKSEFPSLLVFYRMGDFYELFFDDAAKAARILDITLTARGHSGGQPIPMAGIPHHAAEGYLAKLLAAGESVALCEQIGDPATSKGPVERRVTRVLTPGTLADEALVPADRVAWLACWVQQGRDYGLAAMDVAGGRFECYPQLSLNQLQSQLARLSPAETLCVDGAVDPDLGEALGLPGWHFEAASAEAVLCKHFAVKDLGGFGLDAPSPGVCAAGALMQYALDRLRDDVKHVGSLTRIHLDAFLQLDPSARRDLELTQNLRGGRDGTLMSVLNSTQNPMGLRRLSGWLHQPLAMAEPVAARQTAILCLQQDTDLDGLRDQLKQTGDVERILGRVALQSARPKDLGRLGMTLIQLPGLIEHIRGRDALRRIETELGDFSDLAALLTRALNSELPHRLSDGDVIRAGFNDELDELRGLSNDAGAALAAIELREREATGLSTLKVGYNRVHGYYIELSKSQSDRAPVEYVRRQTLKNAERFITPELKTFEDKAVSAKSRAQSLERALFEGLFAPLLEQLGALQLCARTLGELDALCCLAERGLSLRWVLPHLVDAPGLDIQGGRHPVVEASVGERFVANDLRLMTERSCQVITGPNMGGKSTFMRQTALIVLLAHIGAPVPASHARIGLCDQILTRVGSADDLAGGRSTFMVEMTETANILNNATPRSLVLMDEVGRGTSTFDGLSLAWSACEALAQRGALTLFATHYFEMTALAEQFATVGNLHLTAVEHGDEIIFMHQVVEGPASQSYGLQVAKLAGVPRAVIERARRKLVSLEQSSIDQKPAGQHPQTDLFAPPAAALPDWVNEVAALDVDELTPRAALEYLYSLKVRANS</sequence>
<dbReference type="OrthoDB" id="9802448at2"/>
<keyword evidence="5 9" id="KW-0067">ATP-binding</keyword>
<dbReference type="PROSITE" id="PS00486">
    <property type="entry name" value="DNA_MISMATCH_REPAIR_2"/>
    <property type="match status" value="1"/>
</dbReference>
<dbReference type="SUPFAM" id="SSF48334">
    <property type="entry name" value="DNA repair protein MutS, domain III"/>
    <property type="match status" value="1"/>
</dbReference>
<dbReference type="Proteomes" id="UP000388235">
    <property type="component" value="Chromosome"/>
</dbReference>
<dbReference type="Gene3D" id="3.30.420.110">
    <property type="entry name" value="MutS, connector domain"/>
    <property type="match status" value="1"/>
</dbReference>
<dbReference type="InterPro" id="IPR045076">
    <property type="entry name" value="MutS"/>
</dbReference>
<evidence type="ECO:0000256" key="5">
    <source>
        <dbReference type="ARBA" id="ARBA00022840"/>
    </source>
</evidence>
<dbReference type="InterPro" id="IPR036187">
    <property type="entry name" value="DNA_mismatch_repair_MutS_sf"/>
</dbReference>
<dbReference type="SMART" id="SM00533">
    <property type="entry name" value="MUTSd"/>
    <property type="match status" value="1"/>
</dbReference>
<evidence type="ECO:0000313" key="12">
    <source>
        <dbReference type="EMBL" id="QGG79989.1"/>
    </source>
</evidence>
<comment type="similarity">
    <text evidence="1 9 10">Belongs to the DNA mismatch repair MutS family.</text>
</comment>
<dbReference type="InterPro" id="IPR000432">
    <property type="entry name" value="DNA_mismatch_repair_MutS_C"/>
</dbReference>
<organism evidence="12 13">
    <name type="scientific">Litorivicinus lipolyticus</name>
    <dbReference type="NCBI Taxonomy" id="418701"/>
    <lineage>
        <taxon>Bacteria</taxon>
        <taxon>Pseudomonadati</taxon>
        <taxon>Pseudomonadota</taxon>
        <taxon>Gammaproteobacteria</taxon>
        <taxon>Oceanospirillales</taxon>
        <taxon>Litorivicinaceae</taxon>
        <taxon>Litorivicinus</taxon>
    </lineage>
</organism>
<dbReference type="InterPro" id="IPR007860">
    <property type="entry name" value="DNA_mmatch_repair_MutS_con_dom"/>
</dbReference>
<dbReference type="HAMAP" id="MF_00096">
    <property type="entry name" value="MutS"/>
    <property type="match status" value="1"/>
</dbReference>
<dbReference type="PIRSF" id="PIRSF037677">
    <property type="entry name" value="DNA_mis_repair_Msh6"/>
    <property type="match status" value="1"/>
</dbReference>
<dbReference type="InterPro" id="IPR027417">
    <property type="entry name" value="P-loop_NTPase"/>
</dbReference>
<proteinExistence type="inferred from homology"/>
<evidence type="ECO:0000256" key="6">
    <source>
        <dbReference type="ARBA" id="ARBA00023125"/>
    </source>
</evidence>
<dbReference type="InterPro" id="IPR036678">
    <property type="entry name" value="MutS_con_dom_sf"/>
</dbReference>
<keyword evidence="3 9" id="KW-0547">Nucleotide-binding</keyword>
<dbReference type="GO" id="GO:0005829">
    <property type="term" value="C:cytosol"/>
    <property type="evidence" value="ECO:0007669"/>
    <property type="project" value="TreeGrafter"/>
</dbReference>
<evidence type="ECO:0000259" key="11">
    <source>
        <dbReference type="PROSITE" id="PS00486"/>
    </source>
</evidence>
<dbReference type="SUPFAM" id="SSF55271">
    <property type="entry name" value="DNA repair protein MutS, domain I"/>
    <property type="match status" value="1"/>
</dbReference>
<dbReference type="InterPro" id="IPR007695">
    <property type="entry name" value="DNA_mismatch_repair_MutS-lik_N"/>
</dbReference>
<dbReference type="SUPFAM" id="SSF52540">
    <property type="entry name" value="P-loop containing nucleoside triphosphate hydrolases"/>
    <property type="match status" value="1"/>
</dbReference>
<evidence type="ECO:0000256" key="3">
    <source>
        <dbReference type="ARBA" id="ARBA00022741"/>
    </source>
</evidence>
<dbReference type="NCBIfam" id="NF003810">
    <property type="entry name" value="PRK05399.1"/>
    <property type="match status" value="1"/>
</dbReference>
<dbReference type="KEGG" id="llp:GH975_05105"/>
<reference evidence="12 13" key="1">
    <citation type="submission" date="2019-11" db="EMBL/GenBank/DDBJ databases">
        <authorList>
            <person name="Khan S.A."/>
            <person name="Jeon C.O."/>
            <person name="Chun B.H."/>
        </authorList>
    </citation>
    <scope>NUCLEOTIDE SEQUENCE [LARGE SCALE GENOMIC DNA]</scope>
    <source>
        <strain evidence="12 13">IMCC 1097</strain>
    </source>
</reference>
<dbReference type="GO" id="GO:0030983">
    <property type="term" value="F:mismatched DNA binding"/>
    <property type="evidence" value="ECO:0007669"/>
    <property type="project" value="InterPro"/>
</dbReference>
<dbReference type="Gene3D" id="6.10.140.430">
    <property type="match status" value="1"/>
</dbReference>
<dbReference type="Pfam" id="PF05188">
    <property type="entry name" value="MutS_II"/>
    <property type="match status" value="1"/>
</dbReference>
<dbReference type="Pfam" id="PF00488">
    <property type="entry name" value="MutS_V"/>
    <property type="match status" value="1"/>
</dbReference>
<dbReference type="GO" id="GO:0006298">
    <property type="term" value="P:mismatch repair"/>
    <property type="evidence" value="ECO:0007669"/>
    <property type="project" value="UniProtKB-UniRule"/>
</dbReference>
<keyword evidence="7 9" id="KW-0234">DNA repair</keyword>
<evidence type="ECO:0000256" key="2">
    <source>
        <dbReference type="ARBA" id="ARBA00021982"/>
    </source>
</evidence>
<evidence type="ECO:0000313" key="13">
    <source>
        <dbReference type="Proteomes" id="UP000388235"/>
    </source>
</evidence>
<dbReference type="CDD" id="cd03284">
    <property type="entry name" value="ABC_MutS1"/>
    <property type="match status" value="1"/>
</dbReference>
<gene>
    <name evidence="9 12" type="primary">mutS</name>
    <name evidence="12" type="ORF">GH975_05105</name>
</gene>
<dbReference type="SUPFAM" id="SSF53150">
    <property type="entry name" value="DNA repair protein MutS, domain II"/>
    <property type="match status" value="1"/>
</dbReference>
<dbReference type="FunFam" id="3.40.50.300:FF:000870">
    <property type="entry name" value="MutS protein homolog 4"/>
    <property type="match status" value="1"/>
</dbReference>
<accession>A0A5Q2Q6Q6</accession>
<dbReference type="GO" id="GO:0005524">
    <property type="term" value="F:ATP binding"/>
    <property type="evidence" value="ECO:0007669"/>
    <property type="project" value="UniProtKB-UniRule"/>
</dbReference>
<dbReference type="Gene3D" id="1.10.1420.10">
    <property type="match status" value="2"/>
</dbReference>
<dbReference type="PANTHER" id="PTHR11361:SF34">
    <property type="entry name" value="DNA MISMATCH REPAIR PROTEIN MSH1, MITOCHONDRIAL"/>
    <property type="match status" value="1"/>
</dbReference>
<protein>
    <recommendedName>
        <fullName evidence="2 9">DNA mismatch repair protein MutS</fullName>
    </recommendedName>
</protein>
<dbReference type="RefSeq" id="WP_153713493.1">
    <property type="nucleotide sequence ID" value="NZ_CP045871.1"/>
</dbReference>
<dbReference type="GO" id="GO:0003684">
    <property type="term" value="F:damaged DNA binding"/>
    <property type="evidence" value="ECO:0007669"/>
    <property type="project" value="UniProtKB-UniRule"/>
</dbReference>
<feature type="binding site" evidence="9">
    <location>
        <begin position="604"/>
        <end position="611"/>
    </location>
    <ligand>
        <name>ATP</name>
        <dbReference type="ChEBI" id="CHEBI:30616"/>
    </ligand>
</feature>
<comment type="function">
    <text evidence="8 9">This protein is involved in the repair of mismatches in DNA. It is possible that it carries out the mismatch recognition step. This protein has a weak ATPase activity.</text>
</comment>
<dbReference type="AlphaFoldDB" id="A0A5Q2Q6Q6"/>
<dbReference type="PANTHER" id="PTHR11361">
    <property type="entry name" value="DNA MISMATCH REPAIR PROTEIN MUTS FAMILY MEMBER"/>
    <property type="match status" value="1"/>
</dbReference>
<dbReference type="Gene3D" id="3.40.1170.10">
    <property type="entry name" value="DNA repair protein MutS, domain I"/>
    <property type="match status" value="1"/>
</dbReference>
<dbReference type="SMART" id="SM00534">
    <property type="entry name" value="MUTSac"/>
    <property type="match status" value="1"/>
</dbReference>
<evidence type="ECO:0000256" key="10">
    <source>
        <dbReference type="RuleBase" id="RU003756"/>
    </source>
</evidence>
<dbReference type="Pfam" id="PF05190">
    <property type="entry name" value="MutS_IV"/>
    <property type="match status" value="1"/>
</dbReference>
<dbReference type="Gene3D" id="3.40.50.300">
    <property type="entry name" value="P-loop containing nucleotide triphosphate hydrolases"/>
    <property type="match status" value="1"/>
</dbReference>
<dbReference type="EMBL" id="CP045871">
    <property type="protein sequence ID" value="QGG79989.1"/>
    <property type="molecule type" value="Genomic_DNA"/>
</dbReference>
<evidence type="ECO:0000256" key="7">
    <source>
        <dbReference type="ARBA" id="ARBA00023204"/>
    </source>
</evidence>
<keyword evidence="6 9" id="KW-0238">DNA-binding</keyword>
<keyword evidence="4 9" id="KW-0227">DNA damage</keyword>
<dbReference type="NCBIfam" id="TIGR01070">
    <property type="entry name" value="mutS1"/>
    <property type="match status" value="1"/>
</dbReference>
<dbReference type="GO" id="GO:0140664">
    <property type="term" value="F:ATP-dependent DNA damage sensor activity"/>
    <property type="evidence" value="ECO:0007669"/>
    <property type="project" value="InterPro"/>
</dbReference>
<dbReference type="InterPro" id="IPR016151">
    <property type="entry name" value="DNA_mismatch_repair_MutS_N"/>
</dbReference>
<evidence type="ECO:0000256" key="1">
    <source>
        <dbReference type="ARBA" id="ARBA00006271"/>
    </source>
</evidence>
<evidence type="ECO:0000256" key="8">
    <source>
        <dbReference type="ARBA" id="ARBA00024647"/>
    </source>
</evidence>
<feature type="domain" description="DNA mismatch repair proteins mutS family" evidence="11">
    <location>
        <begin position="678"/>
        <end position="694"/>
    </location>
</feature>
<evidence type="ECO:0000256" key="9">
    <source>
        <dbReference type="HAMAP-Rule" id="MF_00096"/>
    </source>
</evidence>
<dbReference type="Pfam" id="PF01624">
    <property type="entry name" value="MutS_I"/>
    <property type="match status" value="1"/>
</dbReference>
<dbReference type="InterPro" id="IPR007861">
    <property type="entry name" value="DNA_mismatch_repair_MutS_clamp"/>
</dbReference>
<keyword evidence="13" id="KW-1185">Reference proteome</keyword>
<dbReference type="InterPro" id="IPR017261">
    <property type="entry name" value="DNA_mismatch_repair_MutS/MSH"/>
</dbReference>